<dbReference type="InParanoid" id="K5WQV3"/>
<dbReference type="KEGG" id="pco:PHACADRAFT_248361"/>
<protein>
    <recommendedName>
        <fullName evidence="6">MARVEL domain-containing protein</fullName>
    </recommendedName>
</protein>
<dbReference type="OrthoDB" id="2117453at2759"/>
<dbReference type="AlphaFoldDB" id="K5WQV3"/>
<keyword evidence="2 5" id="KW-0812">Transmembrane</keyword>
<keyword evidence="3 5" id="KW-1133">Transmembrane helix</keyword>
<gene>
    <name evidence="7" type="ORF">PHACADRAFT_248361</name>
</gene>
<dbReference type="RefSeq" id="XP_007391044.1">
    <property type="nucleotide sequence ID" value="XM_007390982.1"/>
</dbReference>
<evidence type="ECO:0000256" key="2">
    <source>
        <dbReference type="ARBA" id="ARBA00022692"/>
    </source>
</evidence>
<keyword evidence="4 5" id="KW-0472">Membrane</keyword>
<evidence type="ECO:0000256" key="3">
    <source>
        <dbReference type="ARBA" id="ARBA00022989"/>
    </source>
</evidence>
<name>K5WQV3_PHACS</name>
<dbReference type="EMBL" id="JH930468">
    <property type="protein sequence ID" value="EKM61639.1"/>
    <property type="molecule type" value="Genomic_DNA"/>
</dbReference>
<evidence type="ECO:0000313" key="8">
    <source>
        <dbReference type="Proteomes" id="UP000008370"/>
    </source>
</evidence>
<feature type="transmembrane region" description="Helical" evidence="5">
    <location>
        <begin position="54"/>
        <end position="74"/>
    </location>
</feature>
<feature type="domain" description="MARVEL" evidence="6">
    <location>
        <begin position="8"/>
        <end position="145"/>
    </location>
</feature>
<evidence type="ECO:0000313" key="7">
    <source>
        <dbReference type="EMBL" id="EKM61639.1"/>
    </source>
</evidence>
<dbReference type="HOGENOM" id="CLU_109463_0_1_1"/>
<dbReference type="Proteomes" id="UP000008370">
    <property type="component" value="Unassembled WGS sequence"/>
</dbReference>
<dbReference type="GeneID" id="18914334"/>
<dbReference type="Pfam" id="PF01284">
    <property type="entry name" value="MARVEL"/>
    <property type="match status" value="1"/>
</dbReference>
<keyword evidence="8" id="KW-1185">Reference proteome</keyword>
<reference evidence="7 8" key="1">
    <citation type="journal article" date="2012" name="BMC Genomics">
        <title>Comparative genomics of the white-rot fungi, Phanerochaete carnosa and P. chrysosporium, to elucidate the genetic basis of the distinct wood types they colonize.</title>
        <authorList>
            <person name="Suzuki H."/>
            <person name="MacDonald J."/>
            <person name="Syed K."/>
            <person name="Salamov A."/>
            <person name="Hori C."/>
            <person name="Aerts A."/>
            <person name="Henrissat B."/>
            <person name="Wiebenga A."/>
            <person name="vanKuyk P.A."/>
            <person name="Barry K."/>
            <person name="Lindquist E."/>
            <person name="LaButti K."/>
            <person name="Lapidus A."/>
            <person name="Lucas S."/>
            <person name="Coutinho P."/>
            <person name="Gong Y."/>
            <person name="Samejima M."/>
            <person name="Mahadevan R."/>
            <person name="Abou-Zaid M."/>
            <person name="de Vries R.P."/>
            <person name="Igarashi K."/>
            <person name="Yadav J.S."/>
            <person name="Grigoriev I.V."/>
            <person name="Master E.R."/>
        </authorList>
    </citation>
    <scope>NUCLEOTIDE SEQUENCE [LARGE SCALE GENOMIC DNA]</scope>
    <source>
        <strain evidence="7 8">HHB-10118-sp</strain>
    </source>
</reference>
<dbReference type="InterPro" id="IPR008253">
    <property type="entry name" value="Marvel"/>
</dbReference>
<proteinExistence type="predicted"/>
<evidence type="ECO:0000256" key="1">
    <source>
        <dbReference type="ARBA" id="ARBA00004141"/>
    </source>
</evidence>
<accession>K5WQV3</accession>
<evidence type="ECO:0000256" key="5">
    <source>
        <dbReference type="SAM" id="Phobius"/>
    </source>
</evidence>
<dbReference type="STRING" id="650164.K5WQV3"/>
<feature type="transmembrane region" description="Helical" evidence="5">
    <location>
        <begin position="86"/>
        <end position="112"/>
    </location>
</feature>
<sequence length="168" mass="18634">MVSWDPKVRRGHPILLGLIVLFAIIELSISAWLVSRYNAHHNFQSLGERDRTRFLLFTSTWTIVFSALYALLFFQSPGGSFLTSVGSHAIFMFITWVFWLSGAAAITASLNGGLNCGHHFYTYCGQRNSLEAFAWIELVLTTFALAVIMLRGIAASRRGDGIKGSLVS</sequence>
<organism evidence="7 8">
    <name type="scientific">Phanerochaete carnosa (strain HHB-10118-sp)</name>
    <name type="common">White-rot fungus</name>
    <name type="synonym">Peniophora carnosa</name>
    <dbReference type="NCBI Taxonomy" id="650164"/>
    <lineage>
        <taxon>Eukaryota</taxon>
        <taxon>Fungi</taxon>
        <taxon>Dikarya</taxon>
        <taxon>Basidiomycota</taxon>
        <taxon>Agaricomycotina</taxon>
        <taxon>Agaricomycetes</taxon>
        <taxon>Polyporales</taxon>
        <taxon>Phanerochaetaceae</taxon>
        <taxon>Phanerochaete</taxon>
    </lineage>
</organism>
<feature type="transmembrane region" description="Helical" evidence="5">
    <location>
        <begin position="132"/>
        <end position="153"/>
    </location>
</feature>
<evidence type="ECO:0000256" key="4">
    <source>
        <dbReference type="ARBA" id="ARBA00023136"/>
    </source>
</evidence>
<feature type="transmembrane region" description="Helical" evidence="5">
    <location>
        <begin position="12"/>
        <end position="34"/>
    </location>
</feature>
<comment type="subcellular location">
    <subcellularLocation>
        <location evidence="1">Membrane</location>
        <topology evidence="1">Multi-pass membrane protein</topology>
    </subcellularLocation>
</comment>
<evidence type="ECO:0000259" key="6">
    <source>
        <dbReference type="Pfam" id="PF01284"/>
    </source>
</evidence>
<dbReference type="GO" id="GO:0016020">
    <property type="term" value="C:membrane"/>
    <property type="evidence" value="ECO:0007669"/>
    <property type="project" value="UniProtKB-SubCell"/>
</dbReference>